<comment type="caution">
    <text evidence="3">The sequence shown here is derived from an EMBL/GenBank/DDBJ whole genome shotgun (WGS) entry which is preliminary data.</text>
</comment>
<evidence type="ECO:0000313" key="3">
    <source>
        <dbReference type="EMBL" id="KAG2094669.1"/>
    </source>
</evidence>
<gene>
    <name evidence="3" type="ORF">F5147DRAFT_657141</name>
</gene>
<name>A0A9P7EWA1_9AGAM</name>
<keyword evidence="4" id="KW-1185">Reference proteome</keyword>
<proteinExistence type="predicted"/>
<dbReference type="EMBL" id="JABBWM010000078">
    <property type="protein sequence ID" value="KAG2094669.1"/>
    <property type="molecule type" value="Genomic_DNA"/>
</dbReference>
<feature type="transmembrane region" description="Helical" evidence="1">
    <location>
        <begin position="7"/>
        <end position="36"/>
    </location>
</feature>
<accession>A0A9P7EWA1</accession>
<dbReference type="GO" id="GO:0004672">
    <property type="term" value="F:protein kinase activity"/>
    <property type="evidence" value="ECO:0007669"/>
    <property type="project" value="InterPro"/>
</dbReference>
<dbReference type="OrthoDB" id="2605211at2759"/>
<keyword evidence="3" id="KW-0418">Kinase</keyword>
<dbReference type="PROSITE" id="PS50011">
    <property type="entry name" value="PROTEIN_KINASE_DOM"/>
    <property type="match status" value="1"/>
</dbReference>
<dbReference type="InterPro" id="IPR050235">
    <property type="entry name" value="CK1_Ser-Thr_kinase"/>
</dbReference>
<dbReference type="Gene3D" id="1.10.510.10">
    <property type="entry name" value="Transferase(Phosphotransferase) domain 1"/>
    <property type="match status" value="1"/>
</dbReference>
<sequence length="167" mass="20002">MLIYFRIFGLFGYIFSHFWSFCLYIFAFLILLLIYFRIFGPFGYIFSHFWSFHESLFFFYFRGHGIVVLEHLGHNLKKYMKSCGGSLPIGEVYVLGKALVKLFQDIHDQGVIHCDVKPEDILLWVNGKLQPYLVDFGHAKLYHDQTRKHKLRSVMWRIQIIHTWRIS</sequence>
<keyword evidence="1" id="KW-0812">Transmembrane</keyword>
<evidence type="ECO:0000313" key="4">
    <source>
        <dbReference type="Proteomes" id="UP000823399"/>
    </source>
</evidence>
<reference evidence="3" key="1">
    <citation type="journal article" date="2020" name="New Phytol.">
        <title>Comparative genomics reveals dynamic genome evolution in host specialist ectomycorrhizal fungi.</title>
        <authorList>
            <person name="Lofgren L.A."/>
            <person name="Nguyen N.H."/>
            <person name="Vilgalys R."/>
            <person name="Ruytinx J."/>
            <person name="Liao H.L."/>
            <person name="Branco S."/>
            <person name="Kuo A."/>
            <person name="LaButti K."/>
            <person name="Lipzen A."/>
            <person name="Andreopoulos W."/>
            <person name="Pangilinan J."/>
            <person name="Riley R."/>
            <person name="Hundley H."/>
            <person name="Na H."/>
            <person name="Barry K."/>
            <person name="Grigoriev I.V."/>
            <person name="Stajich J.E."/>
            <person name="Kennedy P.G."/>
        </authorList>
    </citation>
    <scope>NUCLEOTIDE SEQUENCE</scope>
    <source>
        <strain evidence="3">FC423</strain>
    </source>
</reference>
<dbReference type="RefSeq" id="XP_041287631.1">
    <property type="nucleotide sequence ID" value="XM_041434219.1"/>
</dbReference>
<dbReference type="GeneID" id="64696478"/>
<feature type="domain" description="Protein kinase" evidence="2">
    <location>
        <begin position="1"/>
        <end position="167"/>
    </location>
</feature>
<organism evidence="3 4">
    <name type="scientific">Suillus discolor</name>
    <dbReference type="NCBI Taxonomy" id="1912936"/>
    <lineage>
        <taxon>Eukaryota</taxon>
        <taxon>Fungi</taxon>
        <taxon>Dikarya</taxon>
        <taxon>Basidiomycota</taxon>
        <taxon>Agaricomycotina</taxon>
        <taxon>Agaricomycetes</taxon>
        <taxon>Agaricomycetidae</taxon>
        <taxon>Boletales</taxon>
        <taxon>Suillineae</taxon>
        <taxon>Suillaceae</taxon>
        <taxon>Suillus</taxon>
    </lineage>
</organism>
<dbReference type="GO" id="GO:0005524">
    <property type="term" value="F:ATP binding"/>
    <property type="evidence" value="ECO:0007669"/>
    <property type="project" value="InterPro"/>
</dbReference>
<keyword evidence="1" id="KW-1133">Transmembrane helix</keyword>
<protein>
    <submittedName>
        <fullName evidence="3">Kinase-like domain-containing protein</fullName>
    </submittedName>
</protein>
<evidence type="ECO:0000259" key="2">
    <source>
        <dbReference type="PROSITE" id="PS50011"/>
    </source>
</evidence>
<dbReference type="Pfam" id="PF00069">
    <property type="entry name" value="Pkinase"/>
    <property type="match status" value="1"/>
</dbReference>
<dbReference type="AlphaFoldDB" id="A0A9P7EWA1"/>
<dbReference type="PANTHER" id="PTHR11909">
    <property type="entry name" value="CASEIN KINASE-RELATED"/>
    <property type="match status" value="1"/>
</dbReference>
<keyword evidence="3" id="KW-0808">Transferase</keyword>
<dbReference type="SUPFAM" id="SSF56112">
    <property type="entry name" value="Protein kinase-like (PK-like)"/>
    <property type="match status" value="1"/>
</dbReference>
<evidence type="ECO:0000256" key="1">
    <source>
        <dbReference type="SAM" id="Phobius"/>
    </source>
</evidence>
<dbReference type="InterPro" id="IPR011009">
    <property type="entry name" value="Kinase-like_dom_sf"/>
</dbReference>
<dbReference type="InterPro" id="IPR000719">
    <property type="entry name" value="Prot_kinase_dom"/>
</dbReference>
<keyword evidence="1" id="KW-0472">Membrane</keyword>
<dbReference type="Proteomes" id="UP000823399">
    <property type="component" value="Unassembled WGS sequence"/>
</dbReference>